<dbReference type="InterPro" id="IPR013324">
    <property type="entry name" value="RNA_pol_sigma_r3/r4-like"/>
</dbReference>
<evidence type="ECO:0000259" key="6">
    <source>
        <dbReference type="Pfam" id="PF08281"/>
    </source>
</evidence>
<keyword evidence="3" id="KW-0731">Sigma factor</keyword>
<dbReference type="InterPro" id="IPR014284">
    <property type="entry name" value="RNA_pol_sigma-70_dom"/>
</dbReference>
<organism evidence="7 8">
    <name type="scientific">Paracandidimonas soli</name>
    <dbReference type="NCBI Taxonomy" id="1917182"/>
    <lineage>
        <taxon>Bacteria</taxon>
        <taxon>Pseudomonadati</taxon>
        <taxon>Pseudomonadota</taxon>
        <taxon>Betaproteobacteria</taxon>
        <taxon>Burkholderiales</taxon>
        <taxon>Alcaligenaceae</taxon>
        <taxon>Paracandidimonas</taxon>
    </lineage>
</organism>
<dbReference type="PANTHER" id="PTHR43133">
    <property type="entry name" value="RNA POLYMERASE ECF-TYPE SIGMA FACTO"/>
    <property type="match status" value="1"/>
</dbReference>
<evidence type="ECO:0000259" key="5">
    <source>
        <dbReference type="Pfam" id="PF04542"/>
    </source>
</evidence>
<feature type="domain" description="RNA polymerase sigma-70 region 2" evidence="5">
    <location>
        <begin position="16"/>
        <end position="82"/>
    </location>
</feature>
<dbReference type="Pfam" id="PF08281">
    <property type="entry name" value="Sigma70_r4_2"/>
    <property type="match status" value="1"/>
</dbReference>
<dbReference type="GO" id="GO:0003677">
    <property type="term" value="F:DNA binding"/>
    <property type="evidence" value="ECO:0007669"/>
    <property type="project" value="InterPro"/>
</dbReference>
<evidence type="ECO:0000313" key="8">
    <source>
        <dbReference type="Proteomes" id="UP000294692"/>
    </source>
</evidence>
<dbReference type="Gene3D" id="1.10.10.10">
    <property type="entry name" value="Winged helix-like DNA-binding domain superfamily/Winged helix DNA-binding domain"/>
    <property type="match status" value="1"/>
</dbReference>
<dbReference type="CDD" id="cd06171">
    <property type="entry name" value="Sigma70_r4"/>
    <property type="match status" value="1"/>
</dbReference>
<dbReference type="GO" id="GO:0006352">
    <property type="term" value="P:DNA-templated transcription initiation"/>
    <property type="evidence" value="ECO:0007669"/>
    <property type="project" value="InterPro"/>
</dbReference>
<dbReference type="GO" id="GO:0016987">
    <property type="term" value="F:sigma factor activity"/>
    <property type="evidence" value="ECO:0007669"/>
    <property type="project" value="UniProtKB-KW"/>
</dbReference>
<evidence type="ECO:0000256" key="3">
    <source>
        <dbReference type="ARBA" id="ARBA00023082"/>
    </source>
</evidence>
<dbReference type="SUPFAM" id="SSF88659">
    <property type="entry name" value="Sigma3 and sigma4 domains of RNA polymerase sigma factors"/>
    <property type="match status" value="1"/>
</dbReference>
<keyword evidence="8" id="KW-1185">Reference proteome</keyword>
<comment type="similarity">
    <text evidence="1">Belongs to the sigma-70 factor family. ECF subfamily.</text>
</comment>
<reference evidence="7 8" key="1">
    <citation type="submission" date="2019-03" db="EMBL/GenBank/DDBJ databases">
        <title>Genomic Encyclopedia of Type Strains, Phase IV (KMG-IV): sequencing the most valuable type-strain genomes for metagenomic binning, comparative biology and taxonomic classification.</title>
        <authorList>
            <person name="Goeker M."/>
        </authorList>
    </citation>
    <scope>NUCLEOTIDE SEQUENCE [LARGE SCALE GENOMIC DNA]</scope>
    <source>
        <strain evidence="7 8">DSM 100048</strain>
    </source>
</reference>
<dbReference type="SUPFAM" id="SSF88946">
    <property type="entry name" value="Sigma2 domain of RNA polymerase sigma factors"/>
    <property type="match status" value="1"/>
</dbReference>
<dbReference type="InterPro" id="IPR039425">
    <property type="entry name" value="RNA_pol_sigma-70-like"/>
</dbReference>
<dbReference type="InterPro" id="IPR013325">
    <property type="entry name" value="RNA_pol_sigma_r2"/>
</dbReference>
<dbReference type="PANTHER" id="PTHR43133:SF63">
    <property type="entry name" value="RNA POLYMERASE SIGMA FACTOR FECI-RELATED"/>
    <property type="match status" value="1"/>
</dbReference>
<dbReference type="NCBIfam" id="TIGR02937">
    <property type="entry name" value="sigma70-ECF"/>
    <property type="match status" value="1"/>
</dbReference>
<dbReference type="Proteomes" id="UP000294692">
    <property type="component" value="Unassembled WGS sequence"/>
</dbReference>
<proteinExistence type="inferred from homology"/>
<feature type="domain" description="RNA polymerase sigma factor 70 region 4 type 2" evidence="6">
    <location>
        <begin position="113"/>
        <end position="165"/>
    </location>
</feature>
<evidence type="ECO:0000313" key="7">
    <source>
        <dbReference type="EMBL" id="TCV01549.1"/>
    </source>
</evidence>
<gene>
    <name evidence="7" type="ORF">EV686_102261</name>
</gene>
<dbReference type="Pfam" id="PF04542">
    <property type="entry name" value="Sigma70_r2"/>
    <property type="match status" value="1"/>
</dbReference>
<evidence type="ECO:0000256" key="2">
    <source>
        <dbReference type="ARBA" id="ARBA00023015"/>
    </source>
</evidence>
<dbReference type="AlphaFoldDB" id="A0A4R3VD77"/>
<evidence type="ECO:0000256" key="4">
    <source>
        <dbReference type="ARBA" id="ARBA00023163"/>
    </source>
</evidence>
<dbReference type="InterPro" id="IPR013249">
    <property type="entry name" value="RNA_pol_sigma70_r4_t2"/>
</dbReference>
<name>A0A4R3VD77_9BURK</name>
<dbReference type="InterPro" id="IPR036388">
    <property type="entry name" value="WH-like_DNA-bd_sf"/>
</dbReference>
<dbReference type="OrthoDB" id="8654550at2"/>
<dbReference type="EMBL" id="SMBX01000002">
    <property type="protein sequence ID" value="TCV01549.1"/>
    <property type="molecule type" value="Genomic_DNA"/>
</dbReference>
<comment type="caution">
    <text evidence="7">The sequence shown here is derived from an EMBL/GenBank/DDBJ whole genome shotgun (WGS) entry which is preliminary data.</text>
</comment>
<keyword evidence="2" id="KW-0805">Transcription regulation</keyword>
<accession>A0A4R3VD77</accession>
<sequence length="190" mass="21438">MPSPDPSPAATSVETIYASHHCWLKGWLHRKLNNASDAADLMQDTFLRLMQSRYRNTPQPQPRALLTHIAKGLLIDHWRRKDVEQAYLEALAHAPAQHEPSPEERYLVIEALVRIDAMLSSLQEKTRTAFLLAQIHGLTLEQISQKTGMPVITVRRHLHKALVACMSARLAFDDPPDKADVHDCAVANRC</sequence>
<keyword evidence="4" id="KW-0804">Transcription</keyword>
<dbReference type="InterPro" id="IPR007627">
    <property type="entry name" value="RNA_pol_sigma70_r2"/>
</dbReference>
<protein>
    <submittedName>
        <fullName evidence="7">RNA polymerase sigma-70 factor (ECF subfamily)</fullName>
    </submittedName>
</protein>
<dbReference type="Gene3D" id="1.10.1740.10">
    <property type="match status" value="1"/>
</dbReference>
<evidence type="ECO:0000256" key="1">
    <source>
        <dbReference type="ARBA" id="ARBA00010641"/>
    </source>
</evidence>